<evidence type="ECO:0000256" key="3">
    <source>
        <dbReference type="PROSITE-ProRule" id="PRU00339"/>
    </source>
</evidence>
<dbReference type="PROSITE" id="PS50005">
    <property type="entry name" value="TPR"/>
    <property type="match status" value="2"/>
</dbReference>
<dbReference type="SMART" id="SM00666">
    <property type="entry name" value="PB1"/>
    <property type="match status" value="1"/>
</dbReference>
<keyword evidence="1" id="KW-0677">Repeat</keyword>
<reference evidence="6" key="2">
    <citation type="submission" date="2023-04" db="EMBL/GenBank/DDBJ databases">
        <authorList>
            <person name="Bruccoleri R.E."/>
            <person name="Oakeley E.J."/>
            <person name="Faust A.-M."/>
            <person name="Dessus-Babus S."/>
            <person name="Altorfer M."/>
            <person name="Burckhardt D."/>
            <person name="Oertli M."/>
            <person name="Naumann U."/>
            <person name="Petersen F."/>
            <person name="Wong J."/>
        </authorList>
    </citation>
    <scope>NUCLEOTIDE SEQUENCE</scope>
    <source>
        <strain evidence="6">GSM-AAB239-AS_SAM_17_03QT</strain>
        <tissue evidence="6">Leaf</tissue>
    </source>
</reference>
<evidence type="ECO:0000259" key="5">
    <source>
        <dbReference type="PROSITE" id="PS51745"/>
    </source>
</evidence>
<gene>
    <name evidence="6" type="ORF">M6B38_256230</name>
</gene>
<evidence type="ECO:0000256" key="2">
    <source>
        <dbReference type="ARBA" id="ARBA00022803"/>
    </source>
</evidence>
<evidence type="ECO:0000313" key="6">
    <source>
        <dbReference type="EMBL" id="KAJ6852545.1"/>
    </source>
</evidence>
<proteinExistence type="predicted"/>
<feature type="repeat" description="TPR" evidence="3">
    <location>
        <begin position="116"/>
        <end position="149"/>
    </location>
</feature>
<name>A0AAX6IJJ5_IRIPA</name>
<dbReference type="PANTHER" id="PTHR46183">
    <property type="entry name" value="PROTEIN CLMP1"/>
    <property type="match status" value="1"/>
</dbReference>
<evidence type="ECO:0000256" key="1">
    <source>
        <dbReference type="ARBA" id="ARBA00022737"/>
    </source>
</evidence>
<dbReference type="PROSITE" id="PS51745">
    <property type="entry name" value="PB1"/>
    <property type="match status" value="1"/>
</dbReference>
<keyword evidence="7" id="KW-1185">Reference proteome</keyword>
<sequence length="682" mass="78094">MGKPTTKKKRHSSVSKISDVSSKNDHNPKVFDEDTTLFIDMSNDIKEEGNKLFQKRDYEGALIKYEKAIKLLPKNHIDVSYLRSNLAACYMHMSPEEYHQAINECNLALEVSPKYTKALLKRARCYEALDKLEEAYRDIVLVLSLEPNNLTALEASDRIKKGMENKGIKLDEVPAVKEKSKKKKSHKAEKTEDKVIVEVNKCISDSSVDAVAKKGPMRVLKLIFGEDIRAAQIPTNCSLTQLRDIVGNRFPNLKAVLIKYKDKEGDLVTITTQEELRWAEESADPQGSVRLHVTEVNPEYEPSFGEGRRTDTEVQETEKSLTNISNFSENGSIKIYEEKGVSTCVDNWILQFARLFQNYVGFSSDSCLNLHDLGMKLYSEAMEDVVTSEEAQEIFDSAEESFQEMAALALFNWGNVHMSRAKKKLFLSEDASKESILEQVKSGYEWAKGEYIKAGKRYEEALKIKPDFYEGLLALGQQQLEQAKLSWYYAIENNVDLDTWPSTEVLELFNNAEESMERGTEMWEEIEAQRLKNLSKPNRDKDILDKMGLDGFFKDISNEEAAEHASCMRSQINILWGTMLYERSIVEFKLGFPTYEECLMAAVEKFKLAGATPTDLTVMIKNHCANETAQEGLNFRIDEIVQAWNEMYDAKRWMSSVPSFRLEPLFRRRIPKLHDSLEHNDF</sequence>
<dbReference type="InterPro" id="IPR019734">
    <property type="entry name" value="TPR_rpt"/>
</dbReference>
<dbReference type="InterPro" id="IPR053793">
    <property type="entry name" value="PB1-like"/>
</dbReference>
<dbReference type="AlphaFoldDB" id="A0AAX6IJJ5"/>
<dbReference type="PANTHER" id="PTHR46183:SF4">
    <property type="entry name" value="PROTEIN PHOX4"/>
    <property type="match status" value="1"/>
</dbReference>
<comment type="caution">
    <text evidence="6">The sequence shown here is derived from an EMBL/GenBank/DDBJ whole genome shotgun (WGS) entry which is preliminary data.</text>
</comment>
<dbReference type="EMBL" id="JANAVB010001800">
    <property type="protein sequence ID" value="KAJ6852545.1"/>
    <property type="molecule type" value="Genomic_DNA"/>
</dbReference>
<dbReference type="InterPro" id="IPR000270">
    <property type="entry name" value="PB1_dom"/>
</dbReference>
<dbReference type="Gene3D" id="1.25.40.10">
    <property type="entry name" value="Tetratricopeptide repeat domain"/>
    <property type="match status" value="2"/>
</dbReference>
<protein>
    <submittedName>
        <fullName evidence="6">HSP-interacting protein</fullName>
    </submittedName>
</protein>
<dbReference type="SMART" id="SM00028">
    <property type="entry name" value="TPR"/>
    <property type="match status" value="3"/>
</dbReference>
<dbReference type="SUPFAM" id="SSF48452">
    <property type="entry name" value="TPR-like"/>
    <property type="match status" value="2"/>
</dbReference>
<dbReference type="Pfam" id="PF00564">
    <property type="entry name" value="PB1"/>
    <property type="match status" value="1"/>
</dbReference>
<reference evidence="6" key="1">
    <citation type="journal article" date="2023" name="GigaByte">
        <title>Genome assembly of the bearded iris, Iris pallida Lam.</title>
        <authorList>
            <person name="Bruccoleri R.E."/>
            <person name="Oakeley E.J."/>
            <person name="Faust A.M.E."/>
            <person name="Altorfer M."/>
            <person name="Dessus-Babus S."/>
            <person name="Burckhardt D."/>
            <person name="Oertli M."/>
            <person name="Naumann U."/>
            <person name="Petersen F."/>
            <person name="Wong J."/>
        </authorList>
    </citation>
    <scope>NUCLEOTIDE SEQUENCE</scope>
    <source>
        <strain evidence="6">GSM-AAB239-AS_SAM_17_03QT</strain>
    </source>
</reference>
<dbReference type="CDD" id="cd05992">
    <property type="entry name" value="PB1"/>
    <property type="match status" value="1"/>
</dbReference>
<accession>A0AAX6IJJ5</accession>
<dbReference type="Gene3D" id="3.10.20.90">
    <property type="entry name" value="Phosphatidylinositol 3-kinase Catalytic Subunit, Chain A, domain 1"/>
    <property type="match status" value="1"/>
</dbReference>
<feature type="region of interest" description="Disordered" evidence="4">
    <location>
        <begin position="1"/>
        <end position="28"/>
    </location>
</feature>
<organism evidence="6 7">
    <name type="scientific">Iris pallida</name>
    <name type="common">Sweet iris</name>
    <dbReference type="NCBI Taxonomy" id="29817"/>
    <lineage>
        <taxon>Eukaryota</taxon>
        <taxon>Viridiplantae</taxon>
        <taxon>Streptophyta</taxon>
        <taxon>Embryophyta</taxon>
        <taxon>Tracheophyta</taxon>
        <taxon>Spermatophyta</taxon>
        <taxon>Magnoliopsida</taxon>
        <taxon>Liliopsida</taxon>
        <taxon>Asparagales</taxon>
        <taxon>Iridaceae</taxon>
        <taxon>Iridoideae</taxon>
        <taxon>Irideae</taxon>
        <taxon>Iris</taxon>
    </lineage>
</organism>
<keyword evidence="2 3" id="KW-0802">TPR repeat</keyword>
<feature type="domain" description="PB1" evidence="5">
    <location>
        <begin position="217"/>
        <end position="296"/>
    </location>
</feature>
<evidence type="ECO:0000313" key="7">
    <source>
        <dbReference type="Proteomes" id="UP001140949"/>
    </source>
</evidence>
<dbReference type="InterPro" id="IPR011990">
    <property type="entry name" value="TPR-like_helical_dom_sf"/>
</dbReference>
<feature type="repeat" description="TPR" evidence="3">
    <location>
        <begin position="42"/>
        <end position="75"/>
    </location>
</feature>
<dbReference type="SUPFAM" id="SSF54277">
    <property type="entry name" value="CAD &amp; PB1 domains"/>
    <property type="match status" value="1"/>
</dbReference>
<dbReference type="Proteomes" id="UP001140949">
    <property type="component" value="Unassembled WGS sequence"/>
</dbReference>
<feature type="compositionally biased region" description="Basic residues" evidence="4">
    <location>
        <begin position="1"/>
        <end position="13"/>
    </location>
</feature>
<dbReference type="InterPro" id="IPR044517">
    <property type="entry name" value="PHOX1-4"/>
</dbReference>
<evidence type="ECO:0000256" key="4">
    <source>
        <dbReference type="SAM" id="MobiDB-lite"/>
    </source>
</evidence>